<dbReference type="InterPro" id="IPR011250">
    <property type="entry name" value="OMP/PagP_B-barrel"/>
</dbReference>
<feature type="signal peptide" evidence="1">
    <location>
        <begin position="1"/>
        <end position="20"/>
    </location>
</feature>
<dbReference type="RefSeq" id="WP_136152369.1">
    <property type="nucleotide sequence ID" value="NZ_CP038810.1"/>
</dbReference>
<dbReference type="OrthoDB" id="947434at2"/>
<name>A0A4P7PU31_9FLAO</name>
<evidence type="ECO:0000313" key="4">
    <source>
        <dbReference type="Proteomes" id="UP000296862"/>
    </source>
</evidence>
<dbReference type="Gene3D" id="2.40.160.20">
    <property type="match status" value="1"/>
</dbReference>
<dbReference type="SUPFAM" id="SSF56925">
    <property type="entry name" value="OMPA-like"/>
    <property type="match status" value="1"/>
</dbReference>
<keyword evidence="1" id="KW-0732">Signal</keyword>
<evidence type="ECO:0000313" key="3">
    <source>
        <dbReference type="EMBL" id="QBZ98468.1"/>
    </source>
</evidence>
<dbReference type="InterPro" id="IPR025665">
    <property type="entry name" value="Beta-barrel_OMP_2"/>
</dbReference>
<protein>
    <recommendedName>
        <fullName evidence="2">Outer membrane protein beta-barrel domain-containing protein</fullName>
    </recommendedName>
</protein>
<evidence type="ECO:0000259" key="2">
    <source>
        <dbReference type="Pfam" id="PF13568"/>
    </source>
</evidence>
<proteinExistence type="predicted"/>
<feature type="domain" description="Outer membrane protein beta-barrel" evidence="2">
    <location>
        <begin position="20"/>
        <end position="181"/>
    </location>
</feature>
<dbReference type="EMBL" id="CP038810">
    <property type="protein sequence ID" value="QBZ98468.1"/>
    <property type="molecule type" value="Genomic_DNA"/>
</dbReference>
<gene>
    <name evidence="3" type="ORF">GS03_01976</name>
</gene>
<dbReference type="AlphaFoldDB" id="A0A4P7PU31"/>
<feature type="chain" id="PRO_5020879928" description="Outer membrane protein beta-barrel domain-containing protein" evidence="1">
    <location>
        <begin position="21"/>
        <end position="206"/>
    </location>
</feature>
<dbReference type="Proteomes" id="UP000296862">
    <property type="component" value="Chromosome"/>
</dbReference>
<evidence type="ECO:0000256" key="1">
    <source>
        <dbReference type="SAM" id="SignalP"/>
    </source>
</evidence>
<dbReference type="Pfam" id="PF13568">
    <property type="entry name" value="OMP_b-brl_2"/>
    <property type="match status" value="1"/>
</dbReference>
<organism evidence="3 4">
    <name type="scientific">Flavobacterium sangjuense</name>
    <dbReference type="NCBI Taxonomy" id="2518177"/>
    <lineage>
        <taxon>Bacteria</taxon>
        <taxon>Pseudomonadati</taxon>
        <taxon>Bacteroidota</taxon>
        <taxon>Flavobacteriia</taxon>
        <taxon>Flavobacteriales</taxon>
        <taxon>Flavobacteriaceae</taxon>
        <taxon>Flavobacterium</taxon>
    </lineage>
</organism>
<accession>A0A4P7PU31</accession>
<dbReference type="KEGG" id="fsn:GS03_01976"/>
<reference evidence="3 4" key="1">
    <citation type="submission" date="2019-04" db="EMBL/GenBank/DDBJ databases">
        <title>Flavobacterium sp. GS03.</title>
        <authorList>
            <person name="Kim H."/>
        </authorList>
    </citation>
    <scope>NUCLEOTIDE SEQUENCE [LARGE SCALE GENOMIC DNA]</scope>
    <source>
        <strain evidence="3 4">GS03</strain>
    </source>
</reference>
<sequence>MKKTILVALIAFGISSNLSAQKKGDVEFGVNIGFNSSSVSDSQYSYDSSTGLNLGGSLDYYFSSDWSLKVKMIYDQKGWDNDVILNLDDGQEYPTDYNLDYLTIPVMANWHFGNKREWYLNFGPYFGFLMSAKDTQFDSDVKKFFNENDFGLAAGIGVKLPISNKLKFFAEIEGQGGFTDINNVPGYPSLTNGRTSLNVGLNFLLK</sequence>
<keyword evidence="4" id="KW-1185">Reference proteome</keyword>